<dbReference type="EMBL" id="UINC01015581">
    <property type="protein sequence ID" value="SVA65516.1"/>
    <property type="molecule type" value="Genomic_DNA"/>
</dbReference>
<gene>
    <name evidence="1" type="ORF">METZ01_LOCUS118370</name>
</gene>
<sequence length="64" mass="7169">MPPKQNFFKVSGVLIQNKDNSKHGFSMFVKAIDDNHAVILVREYLKNNAPVGSSIIQGIEKIIE</sequence>
<protein>
    <submittedName>
        <fullName evidence="1">Uncharacterized protein</fullName>
    </submittedName>
</protein>
<proteinExistence type="predicted"/>
<dbReference type="AlphaFoldDB" id="A0A381XL69"/>
<name>A0A381XL69_9ZZZZ</name>
<organism evidence="1">
    <name type="scientific">marine metagenome</name>
    <dbReference type="NCBI Taxonomy" id="408172"/>
    <lineage>
        <taxon>unclassified sequences</taxon>
        <taxon>metagenomes</taxon>
        <taxon>ecological metagenomes</taxon>
    </lineage>
</organism>
<accession>A0A381XL69</accession>
<evidence type="ECO:0000313" key="1">
    <source>
        <dbReference type="EMBL" id="SVA65516.1"/>
    </source>
</evidence>
<reference evidence="1" key="1">
    <citation type="submission" date="2018-05" db="EMBL/GenBank/DDBJ databases">
        <authorList>
            <person name="Lanie J.A."/>
            <person name="Ng W.-L."/>
            <person name="Kazmierczak K.M."/>
            <person name="Andrzejewski T.M."/>
            <person name="Davidsen T.M."/>
            <person name="Wayne K.J."/>
            <person name="Tettelin H."/>
            <person name="Glass J.I."/>
            <person name="Rusch D."/>
            <person name="Podicherti R."/>
            <person name="Tsui H.-C.T."/>
            <person name="Winkler M.E."/>
        </authorList>
    </citation>
    <scope>NUCLEOTIDE SEQUENCE</scope>
</reference>